<organism evidence="4 5">
    <name type="scientific">Neobacillus piezotolerans</name>
    <dbReference type="NCBI Taxonomy" id="2259171"/>
    <lineage>
        <taxon>Bacteria</taxon>
        <taxon>Bacillati</taxon>
        <taxon>Bacillota</taxon>
        <taxon>Bacilli</taxon>
        <taxon>Bacillales</taxon>
        <taxon>Bacillaceae</taxon>
        <taxon>Neobacillus</taxon>
    </lineage>
</organism>
<dbReference type="GO" id="GO:0008777">
    <property type="term" value="F:acetylornithine deacetylase activity"/>
    <property type="evidence" value="ECO:0007669"/>
    <property type="project" value="TreeGrafter"/>
</dbReference>
<keyword evidence="5" id="KW-1185">Reference proteome</keyword>
<evidence type="ECO:0000256" key="1">
    <source>
        <dbReference type="ARBA" id="ARBA00022723"/>
    </source>
</evidence>
<protein>
    <submittedName>
        <fullName evidence="4">M20 family peptidase</fullName>
    </submittedName>
</protein>
<sequence>MVLKLLNDLISINSSSVEGANSAVSFCGNWLGENGLPVSFFENNGYTMLVSEIGSGDFTLVLNGHVDVVAATPGQFIPFERDGKIYGRGSADMKAGIAAMMAALARLNGRDLGIKVQLQIVSDEEIGGFNCTGFLVENGYRGDFAICGEPTGLGIANQAKGVLRGDILVTGKPAHGSRPWEGVNAIEKAYGIYREILNLPFAGESSDYYEKPSINLAKINADGAYNVVPAQCKMGFDIRYLPSQDKEEIIQQISGVEGVQFFPGMISNPVNTDRSHPLLQILGEIVQRHTGREADYFGQHGSADTVFFAKYGIPAIEFGPAGGNWHGDEEYVEIESVLAFQNILVELASSDRLAELKKSN</sequence>
<dbReference type="PANTHER" id="PTHR43808:SF31">
    <property type="entry name" value="N-ACETYL-L-CITRULLINE DEACETYLASE"/>
    <property type="match status" value="1"/>
</dbReference>
<dbReference type="InterPro" id="IPR002933">
    <property type="entry name" value="Peptidase_M20"/>
</dbReference>
<dbReference type="GO" id="GO:0006526">
    <property type="term" value="P:L-arginine biosynthetic process"/>
    <property type="evidence" value="ECO:0007669"/>
    <property type="project" value="TreeGrafter"/>
</dbReference>
<reference evidence="4 5" key="1">
    <citation type="submission" date="2018-07" db="EMBL/GenBank/DDBJ databases">
        <title>Bacillus sp. YLB-04 draft genome sequence.</title>
        <authorList>
            <person name="Yu L."/>
            <person name="Tang X."/>
        </authorList>
    </citation>
    <scope>NUCLEOTIDE SEQUENCE [LARGE SCALE GENOMIC DNA]</scope>
    <source>
        <strain evidence="4 5">YLB-04</strain>
    </source>
</reference>
<dbReference type="Gene3D" id="3.30.70.360">
    <property type="match status" value="1"/>
</dbReference>
<keyword evidence="2" id="KW-0378">Hydrolase</keyword>
<dbReference type="SUPFAM" id="SSF53187">
    <property type="entry name" value="Zn-dependent exopeptidases"/>
    <property type="match status" value="1"/>
</dbReference>
<keyword evidence="1" id="KW-0479">Metal-binding</keyword>
<dbReference type="Gene3D" id="3.40.630.10">
    <property type="entry name" value="Zn peptidases"/>
    <property type="match status" value="1"/>
</dbReference>
<accession>A0A3D8GNS7</accession>
<dbReference type="EMBL" id="QNQT01000007">
    <property type="protein sequence ID" value="RDU35942.1"/>
    <property type="molecule type" value="Genomic_DNA"/>
</dbReference>
<dbReference type="AlphaFoldDB" id="A0A3D8GNS7"/>
<proteinExistence type="predicted"/>
<evidence type="ECO:0000313" key="4">
    <source>
        <dbReference type="EMBL" id="RDU35942.1"/>
    </source>
</evidence>
<gene>
    <name evidence="4" type="ORF">DRW41_15210</name>
</gene>
<dbReference type="InterPro" id="IPR011650">
    <property type="entry name" value="Peptidase_M20_dimer"/>
</dbReference>
<dbReference type="PANTHER" id="PTHR43808">
    <property type="entry name" value="ACETYLORNITHINE DEACETYLASE"/>
    <property type="match status" value="1"/>
</dbReference>
<name>A0A3D8GNS7_9BACI</name>
<dbReference type="Pfam" id="PF01546">
    <property type="entry name" value="Peptidase_M20"/>
    <property type="match status" value="1"/>
</dbReference>
<evidence type="ECO:0000256" key="2">
    <source>
        <dbReference type="ARBA" id="ARBA00022801"/>
    </source>
</evidence>
<evidence type="ECO:0000313" key="5">
    <source>
        <dbReference type="Proteomes" id="UP000257144"/>
    </source>
</evidence>
<dbReference type="Proteomes" id="UP000257144">
    <property type="component" value="Unassembled WGS sequence"/>
</dbReference>
<feature type="domain" description="Peptidase M20 dimerisation" evidence="3">
    <location>
        <begin position="159"/>
        <end position="253"/>
    </location>
</feature>
<dbReference type="InterPro" id="IPR036264">
    <property type="entry name" value="Bact_exopeptidase_dim_dom"/>
</dbReference>
<dbReference type="SUPFAM" id="SSF55031">
    <property type="entry name" value="Bacterial exopeptidase dimerisation domain"/>
    <property type="match status" value="1"/>
</dbReference>
<dbReference type="OrthoDB" id="9792335at2"/>
<dbReference type="Pfam" id="PF07687">
    <property type="entry name" value="M20_dimer"/>
    <property type="match status" value="1"/>
</dbReference>
<dbReference type="GO" id="GO:0046872">
    <property type="term" value="F:metal ion binding"/>
    <property type="evidence" value="ECO:0007669"/>
    <property type="project" value="UniProtKB-KW"/>
</dbReference>
<evidence type="ECO:0000259" key="3">
    <source>
        <dbReference type="Pfam" id="PF07687"/>
    </source>
</evidence>
<comment type="caution">
    <text evidence="4">The sequence shown here is derived from an EMBL/GenBank/DDBJ whole genome shotgun (WGS) entry which is preliminary data.</text>
</comment>
<dbReference type="InterPro" id="IPR050072">
    <property type="entry name" value="Peptidase_M20A"/>
</dbReference>